<sequence length="67" mass="7556">MLDLFIAKYPSVWNVIKEEKGGQPLSKEYSKFARRLQEVEALIMFDTVNVGLLKLVLNAIIITTAST</sequence>
<accession>A0ABP8MUV9</accession>
<organism evidence="1 2">
    <name type="scientific">Rurimicrobium arvi</name>
    <dbReference type="NCBI Taxonomy" id="2049916"/>
    <lineage>
        <taxon>Bacteria</taxon>
        <taxon>Pseudomonadati</taxon>
        <taxon>Bacteroidota</taxon>
        <taxon>Chitinophagia</taxon>
        <taxon>Chitinophagales</taxon>
        <taxon>Chitinophagaceae</taxon>
        <taxon>Rurimicrobium</taxon>
    </lineage>
</organism>
<name>A0ABP8MUV9_9BACT</name>
<proteinExistence type="predicted"/>
<dbReference type="EMBL" id="BAABEZ010000022">
    <property type="protein sequence ID" value="GAA4456505.1"/>
    <property type="molecule type" value="Genomic_DNA"/>
</dbReference>
<gene>
    <name evidence="1" type="ORF">GCM10023092_21830</name>
</gene>
<dbReference type="Proteomes" id="UP001501410">
    <property type="component" value="Unassembled WGS sequence"/>
</dbReference>
<comment type="caution">
    <text evidence="1">The sequence shown here is derived from an EMBL/GenBank/DDBJ whole genome shotgun (WGS) entry which is preliminary data.</text>
</comment>
<protein>
    <submittedName>
        <fullName evidence="1">Uncharacterized protein</fullName>
    </submittedName>
</protein>
<reference evidence="2" key="1">
    <citation type="journal article" date="2019" name="Int. J. Syst. Evol. Microbiol.">
        <title>The Global Catalogue of Microorganisms (GCM) 10K type strain sequencing project: providing services to taxonomists for standard genome sequencing and annotation.</title>
        <authorList>
            <consortium name="The Broad Institute Genomics Platform"/>
            <consortium name="The Broad Institute Genome Sequencing Center for Infectious Disease"/>
            <person name="Wu L."/>
            <person name="Ma J."/>
        </authorList>
    </citation>
    <scope>NUCLEOTIDE SEQUENCE [LARGE SCALE GENOMIC DNA]</scope>
    <source>
        <strain evidence="2">JCM 31921</strain>
    </source>
</reference>
<evidence type="ECO:0000313" key="1">
    <source>
        <dbReference type="EMBL" id="GAA4456505.1"/>
    </source>
</evidence>
<keyword evidence="2" id="KW-1185">Reference proteome</keyword>
<evidence type="ECO:0000313" key="2">
    <source>
        <dbReference type="Proteomes" id="UP001501410"/>
    </source>
</evidence>